<evidence type="ECO:0000313" key="1">
    <source>
        <dbReference type="EMBL" id="NEG70032.1"/>
    </source>
</evidence>
<comment type="caution">
    <text evidence="1">The sequence shown here is derived from an EMBL/GenBank/DDBJ whole genome shotgun (WGS) entry which is preliminary data.</text>
</comment>
<dbReference type="Proteomes" id="UP000469292">
    <property type="component" value="Unassembled WGS sequence"/>
</dbReference>
<reference evidence="1 2" key="1">
    <citation type="submission" date="2019-09" db="EMBL/GenBank/DDBJ databases">
        <title>Phylogenetic characterization of a novel taxon of the genus Bifidobacterium: Bifidobacterium choloepi sp. nov.</title>
        <authorList>
            <person name="Modesto M."/>
            <person name="Satti M."/>
        </authorList>
    </citation>
    <scope>NUCLEOTIDE SEQUENCE [LARGE SCALE GENOMIC DNA]</scope>
    <source>
        <strain evidence="1 2">BRDM6</strain>
    </source>
</reference>
<dbReference type="AlphaFoldDB" id="A0A6I5NMT0"/>
<accession>A0A6I5NMT0</accession>
<gene>
    <name evidence="1" type="ORF">F6S87_05385</name>
</gene>
<proteinExistence type="predicted"/>
<evidence type="ECO:0000313" key="2">
    <source>
        <dbReference type="Proteomes" id="UP000469292"/>
    </source>
</evidence>
<protein>
    <submittedName>
        <fullName evidence="1">Hemagglutinin</fullName>
    </submittedName>
</protein>
<name>A0A6I5NMT0_9BIFI</name>
<keyword evidence="2" id="KW-1185">Reference proteome</keyword>
<dbReference type="EMBL" id="VYSG01000002">
    <property type="protein sequence ID" value="NEG70032.1"/>
    <property type="molecule type" value="Genomic_DNA"/>
</dbReference>
<sequence length="271" mass="29774">MLFVTAVVALVVVALIVALVNFLSYQVDVQQAKHKQDQLAELYDFNPGDIISDDQFFNGSAMNEQQIQSFLDDEGANCTGDNCLATKTFDVTDKAATDYCSAYDADDSGKETAATIIYKTAQACSVSPKVLLTMLQKEQNLVTATDPTDFQFEAAMGLSCPDTDDCDPEYAGFFNQVYGSASRYQYYVANESQYGYSEHDLNYIQYNPDASCGGSEVYIENKATALLYIYTPYQPNIAALEAGAGEGDSCSTYGNRNFSLIYEGWFGDPRT</sequence>
<organism evidence="1 2">
    <name type="scientific">Bifidobacterium choloepi</name>
    <dbReference type="NCBI Taxonomy" id="2614131"/>
    <lineage>
        <taxon>Bacteria</taxon>
        <taxon>Bacillati</taxon>
        <taxon>Actinomycetota</taxon>
        <taxon>Actinomycetes</taxon>
        <taxon>Bifidobacteriales</taxon>
        <taxon>Bifidobacteriaceae</taxon>
        <taxon>Bifidobacterium</taxon>
    </lineage>
</organism>